<feature type="domain" description="TiaS-like TCKD" evidence="9">
    <location>
        <begin position="1"/>
        <end position="49"/>
    </location>
</feature>
<dbReference type="Pfam" id="PF01336">
    <property type="entry name" value="tRNA_anti-codon"/>
    <property type="match status" value="1"/>
</dbReference>
<evidence type="ECO:0000259" key="9">
    <source>
        <dbReference type="Pfam" id="PF22641"/>
    </source>
</evidence>
<name>A0AA97FDJ5_9EURY</name>
<evidence type="ECO:0000313" key="11">
    <source>
        <dbReference type="EMBL" id="WOF17092.1"/>
    </source>
</evidence>
<dbReference type="Pfam" id="PF22641">
    <property type="entry name" value="TiaS_TCKD"/>
    <property type="match status" value="1"/>
</dbReference>
<feature type="domain" description="TiaS FLD" evidence="8">
    <location>
        <begin position="120"/>
        <end position="230"/>
    </location>
</feature>
<evidence type="ECO:0000256" key="3">
    <source>
        <dbReference type="ARBA" id="ARBA00022694"/>
    </source>
</evidence>
<dbReference type="EMBL" id="CP043875">
    <property type="protein sequence ID" value="WOF17092.1"/>
    <property type="molecule type" value="Genomic_DNA"/>
</dbReference>
<dbReference type="Gene3D" id="3.30.70.2200">
    <property type="match status" value="1"/>
</dbReference>
<comment type="function">
    <text evidence="6">ATP-dependent agmatine transferase that catalyzes the formation of 2-agmatinylcytidine (agm2C) at the wobble position (C34) of tRNA(Ile2), converting the codon specificity from AUG to AUA.</text>
</comment>
<gene>
    <name evidence="6" type="primary">tiaS</name>
    <name evidence="11" type="ORF">F1737_10600</name>
</gene>
<dbReference type="InterPro" id="IPR004365">
    <property type="entry name" value="NA-bd_OB_tRNA"/>
</dbReference>
<feature type="domain" description="OB" evidence="7">
    <location>
        <begin position="246"/>
        <end position="303"/>
    </location>
</feature>
<dbReference type="GeneID" id="85230623"/>
<comment type="subcellular location">
    <subcellularLocation>
        <location evidence="6">Cytoplasm</location>
    </subcellularLocation>
</comment>
<dbReference type="PANTHER" id="PTHR40705:SF1">
    <property type="entry name" value="TRNA(ILE2) 2-AGMATINYLCYTIDINE SYNTHETASE TIAS"/>
    <property type="match status" value="1"/>
</dbReference>
<dbReference type="CDD" id="cd04482">
    <property type="entry name" value="RPA2_OBF_like"/>
    <property type="match status" value="1"/>
</dbReference>
<keyword evidence="2 6" id="KW-0436">Ligase</keyword>
<sequence>MCTTYLGAVLCDRLESEGFSISGRFLIRLNPNAKHKTRGNAAVCIECTGDRKKAFDIACGLVEELAEFDCENTNPGVVVSDGPVSEDFYFKALRDFCTIEEAEELLEKSGSLYRGWKIKRGLIGAAAAVSAVLPDFTFELLAYRDHRQKGIRCVDKSSVFLSEEMTTPHTWDSVDTKNRVVVCVPHTPDPVLYGIRGDSPEWVLKGGSYIAGEIPVRKMIYQTNQGTDAHLIDASIAEIKEGRSYRLSGTVSSAPVTGTGGHVSFELEDGGFTVRCMAYEPTKNFRDIVRELRPGDRILVCGSYKGESINLEKICIDSLAEDFLIKPPLCGSCKRRMTSAGLNKGYKCRICGAREAEPEKEVLKRTLKPGWYEVPPVARRHLSKPLVRGMNIITD</sequence>
<evidence type="ECO:0000256" key="1">
    <source>
        <dbReference type="ARBA" id="ARBA00022490"/>
    </source>
</evidence>
<evidence type="ECO:0000259" key="8">
    <source>
        <dbReference type="Pfam" id="PF08489"/>
    </source>
</evidence>
<keyword evidence="5 6" id="KW-0067">ATP-binding</keyword>
<evidence type="ECO:0000256" key="2">
    <source>
        <dbReference type="ARBA" id="ARBA00022598"/>
    </source>
</evidence>
<dbReference type="AlphaFoldDB" id="A0AA97FDJ5"/>
<comment type="catalytic activity">
    <reaction evidence="6">
        <text>cytidine(34) in tRNA(Ile2) + agmatine + ATP + H2O = 2-agmatinylcytidine(34) in tRNA(Ile2) + AMP + 2 phosphate + 2 H(+)</text>
        <dbReference type="Rhea" id="RHEA:43608"/>
        <dbReference type="Rhea" id="RHEA-COMP:10625"/>
        <dbReference type="Rhea" id="RHEA-COMP:10626"/>
        <dbReference type="ChEBI" id="CHEBI:15377"/>
        <dbReference type="ChEBI" id="CHEBI:15378"/>
        <dbReference type="ChEBI" id="CHEBI:30616"/>
        <dbReference type="ChEBI" id="CHEBI:43474"/>
        <dbReference type="ChEBI" id="CHEBI:58145"/>
        <dbReference type="ChEBI" id="CHEBI:82748"/>
        <dbReference type="ChEBI" id="CHEBI:83545"/>
        <dbReference type="ChEBI" id="CHEBI:456215"/>
        <dbReference type="EC" id="6.3.4.22"/>
    </reaction>
</comment>
<dbReference type="GO" id="GO:0005737">
    <property type="term" value="C:cytoplasm"/>
    <property type="evidence" value="ECO:0007669"/>
    <property type="project" value="UniProtKB-SubCell"/>
</dbReference>
<keyword evidence="4 6" id="KW-0547">Nucleotide-binding</keyword>
<dbReference type="GO" id="GO:0002101">
    <property type="term" value="P:tRNA wobble cytosine modification"/>
    <property type="evidence" value="ECO:0007669"/>
    <property type="project" value="UniProtKB-UniRule"/>
</dbReference>
<keyword evidence="1 6" id="KW-0963">Cytoplasm</keyword>
<feature type="domain" description="TiaS C-terminal zinc ribbon" evidence="10">
    <location>
        <begin position="327"/>
        <end position="367"/>
    </location>
</feature>
<evidence type="ECO:0000259" key="10">
    <source>
        <dbReference type="Pfam" id="PF23783"/>
    </source>
</evidence>
<dbReference type="Gene3D" id="2.40.50.1010">
    <property type="match status" value="1"/>
</dbReference>
<dbReference type="Gene3D" id="3.90.600.20">
    <property type="match status" value="1"/>
</dbReference>
<comment type="similarity">
    <text evidence="6">Belongs to the TiaS family.</text>
</comment>
<dbReference type="InterPro" id="IPR055394">
    <property type="entry name" value="Zn_ribbon_TiaS"/>
</dbReference>
<keyword evidence="12" id="KW-1185">Reference proteome</keyword>
<dbReference type="PANTHER" id="PTHR40705">
    <property type="entry name" value="TRNA(ILE2) 2-AGMATINYLCYTIDINE SYNTHETASE TIAS"/>
    <property type="match status" value="1"/>
</dbReference>
<dbReference type="GO" id="GO:0016879">
    <property type="term" value="F:ligase activity, forming carbon-nitrogen bonds"/>
    <property type="evidence" value="ECO:0007669"/>
    <property type="project" value="UniProtKB-UniRule"/>
</dbReference>
<organism evidence="11 12">
    <name type="scientific">Methanochimaera problematica</name>
    <dbReference type="NCBI Taxonomy" id="2609417"/>
    <lineage>
        <taxon>Archaea</taxon>
        <taxon>Methanobacteriati</taxon>
        <taxon>Methanobacteriota</taxon>
        <taxon>Stenosarchaea group</taxon>
        <taxon>Methanomicrobia</taxon>
        <taxon>Methanomicrobiales</taxon>
        <taxon>Methanomicrobiaceae</taxon>
        <taxon>Methanochimaera</taxon>
    </lineage>
</organism>
<dbReference type="HAMAP" id="MF_01892">
    <property type="entry name" value="tRNA_Ile2_agm2C_synt"/>
    <property type="match status" value="1"/>
</dbReference>
<evidence type="ECO:0000256" key="5">
    <source>
        <dbReference type="ARBA" id="ARBA00022840"/>
    </source>
</evidence>
<proteinExistence type="inferred from homology"/>
<evidence type="ECO:0000313" key="12">
    <source>
        <dbReference type="Proteomes" id="UP001301797"/>
    </source>
</evidence>
<dbReference type="GO" id="GO:0005524">
    <property type="term" value="F:ATP binding"/>
    <property type="evidence" value="ECO:0007669"/>
    <property type="project" value="UniProtKB-KW"/>
</dbReference>
<accession>A0AA97FDJ5</accession>
<dbReference type="InterPro" id="IPR053870">
    <property type="entry name" value="TiaS-like_TCKD"/>
</dbReference>
<dbReference type="InterPro" id="IPR024913">
    <property type="entry name" value="tRNA_Ile2__agm2C_synt"/>
</dbReference>
<protein>
    <recommendedName>
        <fullName evidence="6">tRNA(Ile2) 2-agmatinylcytidine synthetase TiaS</fullName>
        <shortName evidence="6">tRNA(Ile2)-agm2C synthetase</shortName>
        <ecNumber evidence="6">6.3.4.22</ecNumber>
    </recommendedName>
    <alternativeName>
        <fullName evidence="6">tRNA(Ile2) agmatidine synthetase</fullName>
    </alternativeName>
</protein>
<reference evidence="11 12" key="1">
    <citation type="submission" date="2019-09" db="EMBL/GenBank/DDBJ databases">
        <title>The complete genome of Methanoplanus sp. FWC-SCC4.</title>
        <authorList>
            <person name="Chen S.-C."/>
            <person name="Zhou Y.-Z."/>
            <person name="Lai M.-C."/>
        </authorList>
    </citation>
    <scope>NUCLEOTIDE SEQUENCE [LARGE SCALE GENOMIC DNA]</scope>
    <source>
        <strain evidence="11 12">FWC-SCC4</strain>
    </source>
</reference>
<dbReference type="GO" id="GO:0003676">
    <property type="term" value="F:nucleic acid binding"/>
    <property type="evidence" value="ECO:0007669"/>
    <property type="project" value="InterPro"/>
</dbReference>
<evidence type="ECO:0000256" key="4">
    <source>
        <dbReference type="ARBA" id="ARBA00022741"/>
    </source>
</evidence>
<dbReference type="Pfam" id="PF23783">
    <property type="entry name" value="Zn_ribbon_TiaS"/>
    <property type="match status" value="1"/>
</dbReference>
<evidence type="ECO:0000259" key="7">
    <source>
        <dbReference type="Pfam" id="PF01336"/>
    </source>
</evidence>
<dbReference type="EC" id="6.3.4.22" evidence="6"/>
<dbReference type="InterPro" id="IPR013696">
    <property type="entry name" value="TiaS_FLD"/>
</dbReference>
<dbReference type="KEGG" id="mefw:F1737_10600"/>
<dbReference type="RefSeq" id="WP_317136548.1">
    <property type="nucleotide sequence ID" value="NZ_CP043875.1"/>
</dbReference>
<evidence type="ECO:0000256" key="6">
    <source>
        <dbReference type="HAMAP-Rule" id="MF_01892"/>
    </source>
</evidence>
<dbReference type="Pfam" id="PF08489">
    <property type="entry name" value="TiaS_FLD"/>
    <property type="match status" value="1"/>
</dbReference>
<keyword evidence="3 6" id="KW-0819">tRNA processing</keyword>
<dbReference type="Proteomes" id="UP001301797">
    <property type="component" value="Chromosome"/>
</dbReference>